<dbReference type="OrthoDB" id="2747330at2759"/>
<evidence type="ECO:0000256" key="6">
    <source>
        <dbReference type="ARBA" id="ARBA00023125"/>
    </source>
</evidence>
<dbReference type="PANTHER" id="PTHR13683:SF265">
    <property type="entry name" value="PROTEIN ASPARTIC PROTEASE IN GUARD CELL 2"/>
    <property type="match status" value="1"/>
</dbReference>
<keyword evidence="4" id="KW-0064">Aspartyl protease</keyword>
<keyword evidence="5" id="KW-0378">Hydrolase</keyword>
<feature type="active site" evidence="7">
    <location>
        <position position="157"/>
    </location>
</feature>
<dbReference type="InterPro" id="IPR033873">
    <property type="entry name" value="CND41-like"/>
</dbReference>
<evidence type="ECO:0000256" key="7">
    <source>
        <dbReference type="PIRSR" id="PIRSR601461-1"/>
    </source>
</evidence>
<dbReference type="GO" id="GO:0003677">
    <property type="term" value="F:DNA binding"/>
    <property type="evidence" value="ECO:0007669"/>
    <property type="project" value="UniProtKB-KW"/>
</dbReference>
<keyword evidence="6" id="KW-0238">DNA-binding</keyword>
<dbReference type="SUPFAM" id="SSF50630">
    <property type="entry name" value="Acid proteases"/>
    <property type="match status" value="1"/>
</dbReference>
<dbReference type="InterPro" id="IPR032799">
    <property type="entry name" value="TAXi_C"/>
</dbReference>
<dbReference type="InterPro" id="IPR033121">
    <property type="entry name" value="PEPTIDASE_A1"/>
</dbReference>
<feature type="domain" description="Peptidase A1" evidence="9">
    <location>
        <begin position="139"/>
        <end position="474"/>
    </location>
</feature>
<dbReference type="InterPro" id="IPR032861">
    <property type="entry name" value="TAXi_N"/>
</dbReference>
<evidence type="ECO:0000256" key="2">
    <source>
        <dbReference type="ARBA" id="ARBA00022670"/>
    </source>
</evidence>
<dbReference type="STRING" id="337451.A0A3S3QGF4"/>
<keyword evidence="3 8" id="KW-0732">Signal</keyword>
<dbReference type="Gene3D" id="2.40.70.10">
    <property type="entry name" value="Acid Proteases"/>
    <property type="match status" value="2"/>
</dbReference>
<dbReference type="GO" id="GO:0004190">
    <property type="term" value="F:aspartic-type endopeptidase activity"/>
    <property type="evidence" value="ECO:0007669"/>
    <property type="project" value="UniProtKB-KW"/>
</dbReference>
<dbReference type="FunFam" id="2.40.70.10:FF:000010">
    <property type="entry name" value="Aspartyl protease family protein 2"/>
    <property type="match status" value="1"/>
</dbReference>
<feature type="active site" evidence="7">
    <location>
        <position position="358"/>
    </location>
</feature>
<keyword evidence="2 10" id="KW-0645">Protease</keyword>
<dbReference type="AlphaFoldDB" id="A0A3S3QGF4"/>
<evidence type="ECO:0000256" key="5">
    <source>
        <dbReference type="ARBA" id="ARBA00022801"/>
    </source>
</evidence>
<evidence type="ECO:0000313" key="11">
    <source>
        <dbReference type="Proteomes" id="UP000283530"/>
    </source>
</evidence>
<protein>
    <submittedName>
        <fullName evidence="10">Protein ASPARTIC PROTEASE IN GUARD CELL 2</fullName>
    </submittedName>
</protein>
<dbReference type="FunFam" id="2.40.70.10:FF:000016">
    <property type="entry name" value="Probable aspartic protease At2g35615"/>
    <property type="match status" value="1"/>
</dbReference>
<dbReference type="InterPro" id="IPR001461">
    <property type="entry name" value="Aspartic_peptidase_A1"/>
</dbReference>
<dbReference type="Proteomes" id="UP000283530">
    <property type="component" value="Unassembled WGS sequence"/>
</dbReference>
<comment type="caution">
    <text evidence="10">The sequence shown here is derived from an EMBL/GenBank/DDBJ whole genome shotgun (WGS) entry which is preliminary data.</text>
</comment>
<dbReference type="PROSITE" id="PS51767">
    <property type="entry name" value="PEPTIDASE_A1"/>
    <property type="match status" value="1"/>
</dbReference>
<evidence type="ECO:0000256" key="4">
    <source>
        <dbReference type="ARBA" id="ARBA00022750"/>
    </source>
</evidence>
<dbReference type="CDD" id="cd05472">
    <property type="entry name" value="cnd41_like"/>
    <property type="match status" value="1"/>
</dbReference>
<evidence type="ECO:0000256" key="8">
    <source>
        <dbReference type="SAM" id="SignalP"/>
    </source>
</evidence>
<accession>A0A3S3QGF4</accession>
<dbReference type="GO" id="GO:0006508">
    <property type="term" value="P:proteolysis"/>
    <property type="evidence" value="ECO:0007669"/>
    <property type="project" value="UniProtKB-KW"/>
</dbReference>
<name>A0A3S3QGF4_9MAGN</name>
<evidence type="ECO:0000259" key="9">
    <source>
        <dbReference type="PROSITE" id="PS51767"/>
    </source>
</evidence>
<gene>
    <name evidence="10" type="ORF">CKAN_01349300</name>
</gene>
<comment type="similarity">
    <text evidence="1">Belongs to the peptidase A1 family.</text>
</comment>
<proteinExistence type="inferred from homology"/>
<feature type="chain" id="PRO_5018683315" evidence="8">
    <location>
        <begin position="26"/>
        <end position="478"/>
    </location>
</feature>
<organism evidence="10 11">
    <name type="scientific">Cinnamomum micranthum f. kanehirae</name>
    <dbReference type="NCBI Taxonomy" id="337451"/>
    <lineage>
        <taxon>Eukaryota</taxon>
        <taxon>Viridiplantae</taxon>
        <taxon>Streptophyta</taxon>
        <taxon>Embryophyta</taxon>
        <taxon>Tracheophyta</taxon>
        <taxon>Spermatophyta</taxon>
        <taxon>Magnoliopsida</taxon>
        <taxon>Magnoliidae</taxon>
        <taxon>Laurales</taxon>
        <taxon>Lauraceae</taxon>
        <taxon>Cinnamomum</taxon>
    </lineage>
</organism>
<dbReference type="PANTHER" id="PTHR13683">
    <property type="entry name" value="ASPARTYL PROTEASES"/>
    <property type="match status" value="1"/>
</dbReference>
<reference evidence="10 11" key="1">
    <citation type="journal article" date="2019" name="Nat. Plants">
        <title>Stout camphor tree genome fills gaps in understanding of flowering plant genome evolution.</title>
        <authorList>
            <person name="Chaw S.M."/>
            <person name="Liu Y.C."/>
            <person name="Wu Y.W."/>
            <person name="Wang H.Y."/>
            <person name="Lin C.I."/>
            <person name="Wu C.S."/>
            <person name="Ke H.M."/>
            <person name="Chang L.Y."/>
            <person name="Hsu C.Y."/>
            <person name="Yang H.T."/>
            <person name="Sudianto E."/>
            <person name="Hsu M.H."/>
            <person name="Wu K.P."/>
            <person name="Wang L.N."/>
            <person name="Leebens-Mack J.H."/>
            <person name="Tsai I.J."/>
        </authorList>
    </citation>
    <scope>NUCLEOTIDE SEQUENCE [LARGE SCALE GENOMIC DNA]</scope>
    <source>
        <strain evidence="11">cv. Chaw 1501</strain>
        <tissue evidence="10">Young leaves</tissue>
    </source>
</reference>
<dbReference type="Pfam" id="PF14541">
    <property type="entry name" value="TAXi_C"/>
    <property type="match status" value="1"/>
</dbReference>
<dbReference type="EMBL" id="QPKB01000005">
    <property type="protein sequence ID" value="RWR84669.1"/>
    <property type="molecule type" value="Genomic_DNA"/>
</dbReference>
<evidence type="ECO:0000313" key="10">
    <source>
        <dbReference type="EMBL" id="RWR84669.1"/>
    </source>
</evidence>
<keyword evidence="11" id="KW-1185">Reference proteome</keyword>
<dbReference type="InterPro" id="IPR021109">
    <property type="entry name" value="Peptidase_aspartic_dom_sf"/>
</dbReference>
<dbReference type="Pfam" id="PF14543">
    <property type="entry name" value="TAXi_N"/>
    <property type="match status" value="1"/>
</dbReference>
<feature type="signal peptide" evidence="8">
    <location>
        <begin position="1"/>
        <end position="25"/>
    </location>
</feature>
<evidence type="ECO:0000256" key="3">
    <source>
        <dbReference type="ARBA" id="ARBA00022729"/>
    </source>
</evidence>
<evidence type="ECO:0000256" key="1">
    <source>
        <dbReference type="ARBA" id="ARBA00007447"/>
    </source>
</evidence>
<sequence length="478" mass="50616">MGALVALVTLLEALQVFGVARGGAAASPAIGFQYLNIQESISNMKIQPLEAMGHRQFSKMDDQEEADRKWRLKLIHRDALSAGSCTGYRCRLEERLKRDATRFRSLNHRLSAAVGGVGYRVDDFGSDIISGMEQGIGEYLVRIGIGSPPINQYMVIDSGSDIVWVQCQPCIQCYQQPDPVFDPANSATFTGVDCGSTACIQLEKAGCYNGQCLYEVMYGDGSYTKGTLAMETLTFGRTMVQNVAIGCGNINHGLFVAASGLLGLGGGSLSFIGQLGGQSGGAFGYCLVSRGSNSNGSLVFGRDGVPVGAVWTSILHNPRAPSLYYVGLVGLIVGGVPVPVAEDVFRLTESWDGGVVIDTGTAVTRFPVMAYKALRDAFIAGTTALPRASGVSIFDTCYDLSGFEVVLVPTVSFYFSGGPVLTLSARNFLIPMDDVGIFCFAFAPSPSGLSIIGNIQQEGIQVTFDGANGFVGFGPNTC</sequence>